<dbReference type="GO" id="GO:0016020">
    <property type="term" value="C:membrane"/>
    <property type="evidence" value="ECO:0007669"/>
    <property type="project" value="InterPro"/>
</dbReference>
<dbReference type="Proteomes" id="UP000008721">
    <property type="component" value="Chromosome"/>
</dbReference>
<feature type="transmembrane region" description="Helical" evidence="4">
    <location>
        <begin position="12"/>
        <end position="30"/>
    </location>
</feature>
<evidence type="ECO:0000259" key="5">
    <source>
        <dbReference type="PROSITE" id="PS50111"/>
    </source>
</evidence>
<dbReference type="eggNOG" id="COG0840">
    <property type="taxonomic scope" value="Bacteria"/>
</dbReference>
<dbReference type="SMART" id="SM00304">
    <property type="entry name" value="HAMP"/>
    <property type="match status" value="2"/>
</dbReference>
<dbReference type="KEGG" id="sku:Sulku_1617"/>
<dbReference type="PROSITE" id="PS50111">
    <property type="entry name" value="CHEMOTAXIS_TRANSDUC_2"/>
    <property type="match status" value="1"/>
</dbReference>
<keyword evidence="4" id="KW-0472">Membrane</keyword>
<evidence type="ECO:0000313" key="7">
    <source>
        <dbReference type="EMBL" id="ADR34278.1"/>
    </source>
</evidence>
<organism evidence="7 8">
    <name type="scientific">Sulfuricurvum kujiense (strain ATCC BAA-921 / DSM 16994 / JCM 11577 / YK-1)</name>
    <dbReference type="NCBI Taxonomy" id="709032"/>
    <lineage>
        <taxon>Bacteria</taxon>
        <taxon>Pseudomonadati</taxon>
        <taxon>Campylobacterota</taxon>
        <taxon>Epsilonproteobacteria</taxon>
        <taxon>Campylobacterales</taxon>
        <taxon>Sulfurimonadaceae</taxon>
        <taxon>Sulfuricurvum</taxon>
    </lineage>
</organism>
<dbReference type="PROSITE" id="PS50885">
    <property type="entry name" value="HAMP"/>
    <property type="match status" value="1"/>
</dbReference>
<reference evidence="7 8" key="1">
    <citation type="journal article" date="2012" name="Stand. Genomic Sci.">
        <title>Complete genome sequence of the sulfur compounds oxidizing chemolithoautotroph Sulfuricurvum kujiense type strain (YK-1(T)).</title>
        <authorList>
            <person name="Han C."/>
            <person name="Kotsyurbenko O."/>
            <person name="Chertkov O."/>
            <person name="Held B."/>
            <person name="Lapidus A."/>
            <person name="Nolan M."/>
            <person name="Lucas S."/>
            <person name="Hammon N."/>
            <person name="Deshpande S."/>
            <person name="Cheng J.F."/>
            <person name="Tapia R."/>
            <person name="Goodwin L.A."/>
            <person name="Pitluck S."/>
            <person name="Liolios K."/>
            <person name="Pagani I."/>
            <person name="Ivanova N."/>
            <person name="Mavromatis K."/>
            <person name="Mikhailova N."/>
            <person name="Pati A."/>
            <person name="Chen A."/>
            <person name="Palaniappan K."/>
            <person name="Land M."/>
            <person name="Hauser L."/>
            <person name="Chang Y.J."/>
            <person name="Jeffries C.D."/>
            <person name="Brambilla E.M."/>
            <person name="Rohde M."/>
            <person name="Spring S."/>
            <person name="Sikorski J."/>
            <person name="Goker M."/>
            <person name="Woyke T."/>
            <person name="Bristow J."/>
            <person name="Eisen J.A."/>
            <person name="Markowitz V."/>
            <person name="Hugenholtz P."/>
            <person name="Kyrpides N.C."/>
            <person name="Klenk H.P."/>
            <person name="Detter J.C."/>
        </authorList>
    </citation>
    <scope>NUCLEOTIDE SEQUENCE [LARGE SCALE GENOMIC DNA]</scope>
    <source>
        <strain evidence="8">ATCC BAA-921 / DSM 16994 / JCM 11577 / YK-1</strain>
    </source>
</reference>
<feature type="domain" description="HAMP" evidence="6">
    <location>
        <begin position="204"/>
        <end position="257"/>
    </location>
</feature>
<keyword evidence="4" id="KW-0812">Transmembrane</keyword>
<dbReference type="Pfam" id="PF00015">
    <property type="entry name" value="MCPsignal"/>
    <property type="match status" value="1"/>
</dbReference>
<evidence type="ECO:0000256" key="1">
    <source>
        <dbReference type="ARBA" id="ARBA00023224"/>
    </source>
</evidence>
<evidence type="ECO:0000256" key="2">
    <source>
        <dbReference type="ARBA" id="ARBA00029447"/>
    </source>
</evidence>
<dbReference type="Gene3D" id="1.10.287.950">
    <property type="entry name" value="Methyl-accepting chemotaxis protein"/>
    <property type="match status" value="1"/>
</dbReference>
<proteinExistence type="inferred from homology"/>
<evidence type="ECO:0000256" key="3">
    <source>
        <dbReference type="PROSITE-ProRule" id="PRU00284"/>
    </source>
</evidence>
<dbReference type="InterPro" id="IPR003660">
    <property type="entry name" value="HAMP_dom"/>
</dbReference>
<dbReference type="GO" id="GO:0007165">
    <property type="term" value="P:signal transduction"/>
    <property type="evidence" value="ECO:0007669"/>
    <property type="project" value="UniProtKB-KW"/>
</dbReference>
<protein>
    <submittedName>
        <fullName evidence="7">Methyl-accepting chemotaxis sensory transducer</fullName>
    </submittedName>
</protein>
<evidence type="ECO:0000256" key="4">
    <source>
        <dbReference type="SAM" id="Phobius"/>
    </source>
</evidence>
<feature type="domain" description="Methyl-accepting transducer" evidence="5">
    <location>
        <begin position="262"/>
        <end position="498"/>
    </location>
</feature>
<dbReference type="PANTHER" id="PTHR32089:SF112">
    <property type="entry name" value="LYSOZYME-LIKE PROTEIN-RELATED"/>
    <property type="match status" value="1"/>
</dbReference>
<evidence type="ECO:0000259" key="6">
    <source>
        <dbReference type="PROSITE" id="PS50885"/>
    </source>
</evidence>
<accession>E4U092</accession>
<keyword evidence="1 3" id="KW-0807">Transducer</keyword>
<dbReference type="EMBL" id="CP002355">
    <property type="protein sequence ID" value="ADR34278.1"/>
    <property type="molecule type" value="Genomic_DNA"/>
</dbReference>
<evidence type="ECO:0000313" key="8">
    <source>
        <dbReference type="Proteomes" id="UP000008721"/>
    </source>
</evidence>
<dbReference type="RefSeq" id="WP_013460475.1">
    <property type="nucleotide sequence ID" value="NC_014762.1"/>
</dbReference>
<dbReference type="SMART" id="SM00283">
    <property type="entry name" value="MA"/>
    <property type="match status" value="1"/>
</dbReference>
<dbReference type="PANTHER" id="PTHR32089">
    <property type="entry name" value="METHYL-ACCEPTING CHEMOTAXIS PROTEIN MCPB"/>
    <property type="match status" value="1"/>
</dbReference>
<sequence length="534" mass="59093">MINLDTIKGKLTALSALTLVTFITLGYLSYSNNEDANKTTERMILLGDIRAHTNGAMMELRGFQLMYDDKFKKEYESRNQKLTDAIEKLAKMTRSQDNKERLKLIEERHAAWVKLNEPRIQMIHDNENLIHDPEFVNSKEGKELQRITKESALMYEQLRSEQLDLVEEMKKKNLATLDKNALISEIIVVISTLMVMGIFFIMIKSIAASIAKLEETMEKVAQNRDFTGSAKVEGNDELAQISRKLDGLVSTLRQAFQGIRSASSENLSVSAELSATTLAIGRAAEEEAKIVTQTTVESDKMKEAMKASASEAQSVRHKALGARETLQEAQSALHNTIEQLSLTVQMEGEINDRLNSLSQEASQVKQVLTVIADIADQTNLLALNAAIEAARAGEHGRGFAVVADEVRKLAERTQKSLVETNATVNVIVQSINDITDQMNHNTKRIESLSEASAEVNHHTETAVIALADTVSAIEKLSTDTQNNASTTESIIQKIGNINELSTSNARSVEEIAAAAEHLHQMTEQLTAQISVFRT</sequence>
<keyword evidence="8" id="KW-1185">Reference proteome</keyword>
<dbReference type="HOGENOM" id="CLU_000445_107_27_7"/>
<dbReference type="Pfam" id="PF00672">
    <property type="entry name" value="HAMP"/>
    <property type="match status" value="1"/>
</dbReference>
<dbReference type="STRING" id="709032.Sulku_1617"/>
<feature type="transmembrane region" description="Helical" evidence="4">
    <location>
        <begin position="181"/>
        <end position="203"/>
    </location>
</feature>
<gene>
    <name evidence="7" type="ordered locus">Sulku_1617</name>
</gene>
<dbReference type="AlphaFoldDB" id="E4U092"/>
<dbReference type="SUPFAM" id="SSF58104">
    <property type="entry name" value="Methyl-accepting chemotaxis protein (MCP) signaling domain"/>
    <property type="match status" value="1"/>
</dbReference>
<name>E4U092_SULKY</name>
<dbReference type="InterPro" id="IPR004089">
    <property type="entry name" value="MCPsignal_dom"/>
</dbReference>
<keyword evidence="4" id="KW-1133">Transmembrane helix</keyword>
<comment type="similarity">
    <text evidence="2">Belongs to the methyl-accepting chemotaxis (MCP) protein family.</text>
</comment>